<dbReference type="InterPro" id="IPR009097">
    <property type="entry name" value="Cyclic_Pdiesterase"/>
</dbReference>
<dbReference type="GO" id="GO:0016874">
    <property type="term" value="F:ligase activity"/>
    <property type="evidence" value="ECO:0007669"/>
    <property type="project" value="UniProtKB-KW"/>
</dbReference>
<organism evidence="1 2">
    <name type="scientific">Microbacterium testaceum (strain StLB037)</name>
    <dbReference type="NCBI Taxonomy" id="979556"/>
    <lineage>
        <taxon>Bacteria</taxon>
        <taxon>Bacillati</taxon>
        <taxon>Actinomycetota</taxon>
        <taxon>Actinomycetes</taxon>
        <taxon>Micrococcales</taxon>
        <taxon>Microbacteriaceae</taxon>
        <taxon>Microbacterium</taxon>
    </lineage>
</organism>
<reference evidence="1 2" key="1">
    <citation type="submission" date="2016-10" db="EMBL/GenBank/DDBJ databases">
        <authorList>
            <person name="de Groot N.N."/>
        </authorList>
    </citation>
    <scope>NUCLEOTIDE SEQUENCE [LARGE SCALE GENOMIC DNA]</scope>
    <source>
        <strain evidence="1 2">StLB037</strain>
    </source>
</reference>
<name>A0A1H0QHI6_MICTS</name>
<keyword evidence="1" id="KW-0436">Ligase</keyword>
<dbReference type="Gene3D" id="3.90.1140.10">
    <property type="entry name" value="Cyclic phosphodiesterase"/>
    <property type="match status" value="1"/>
</dbReference>
<dbReference type="SUPFAM" id="SSF55144">
    <property type="entry name" value="LigT-like"/>
    <property type="match status" value="1"/>
</dbReference>
<dbReference type="EMBL" id="FNJN01000005">
    <property type="protein sequence ID" value="SDP16841.1"/>
    <property type="molecule type" value="Genomic_DNA"/>
</dbReference>
<protein>
    <submittedName>
        <fullName evidence="1">2'-5' RNA ligase superfamily protein</fullName>
    </submittedName>
</protein>
<evidence type="ECO:0000313" key="2">
    <source>
        <dbReference type="Proteomes" id="UP000186456"/>
    </source>
</evidence>
<dbReference type="Proteomes" id="UP000186456">
    <property type="component" value="Unassembled WGS sequence"/>
</dbReference>
<sequence length="217" mass="23775">MSVAIDGFTYGVYLRPDPLTCRAVVDFTDLLKKQFGIVSAAAFPPHATLAGAVPSDADEADLIDALDPVLRSAAPIAVHNSGIARHNIAVTFDVDKTISGAKNDAIKDLAVAVNSALEPFRGHGEGFRMKPFDADGFRAHLSLASHDLEETPHLRTEVEAFLRALPHTAPSDFIADTVTLFRFHSSDWTAKWWKDLRWWHLRSWTLGSTTEAPSQSN</sequence>
<dbReference type="Pfam" id="PF13563">
    <property type="entry name" value="2_5_RNA_ligase2"/>
    <property type="match status" value="1"/>
</dbReference>
<dbReference type="AlphaFoldDB" id="A0A1H0QHI6"/>
<dbReference type="RefSeq" id="WP_074695867.1">
    <property type="nucleotide sequence ID" value="NZ_FNJN01000005.1"/>
</dbReference>
<proteinExistence type="predicted"/>
<gene>
    <name evidence="1" type="ORF">SAMN04487788_2332</name>
</gene>
<evidence type="ECO:0000313" key="1">
    <source>
        <dbReference type="EMBL" id="SDP16841.1"/>
    </source>
</evidence>
<accession>A0A1H0QHI6</accession>